<dbReference type="SMART" id="SM00192">
    <property type="entry name" value="LDLa"/>
    <property type="match status" value="4"/>
</dbReference>
<evidence type="ECO:0000256" key="7">
    <source>
        <dbReference type="ARBA" id="ARBA00023157"/>
    </source>
</evidence>
<name>A0AAV2S5J5_MEGNR</name>
<dbReference type="InterPro" id="IPR043504">
    <property type="entry name" value="Peptidase_S1_PA_chymotrypsin"/>
</dbReference>
<sequence>RWKCFILMYIYITVSSGLPQNSANTSVAHEAEGCPFDEFQCHGDSGNCIRGSWKCDGEDDCTDGSDEKDCFNAHKAGPECKFGSFMCLDGSNHCIRKSWRCDGEDDCSDGSDEKNCHAHKMPHARCPSGQFMCQDGSERCIRGSWRCDGDYDCKDGSDEKSCYSTSLTCPSGEFMCKDSSRRCIRNSWRCDGDDDCSDGSDEKNCYNTDPMQQIHNISYSHGFDYISQDNESKFQTFENLRNIVERLIDQQEPDRSRIFFGCTSDMKQAFSECLAKCSDVTCTLQELQNFLSSCNSGTKQTCSPPPGCECGVPNPLTGRRIGGTPTNPSDEPTRIVGGIEVVPERKYPWQVALISDDQIICGGTIINDRWILTAAHCLIGLDDCESPLPSTTGLKVRVGEHDQSSITDDDPDNTKDYAVTSYVAHPDFECAGVLNNDFALLELEQEIPFNSVIRPVCLPEDDSKTYAGVTATVSGWGHTTNGGLSADVLMEVDVPIDAQADCRGDLGPFEDTKICAGPLPGKDSCQGDSGGPLVVKEDDKYIQVGIVSYGPACGDETNSAIYARVSKVLDWISDTTASGKSCK</sequence>
<evidence type="ECO:0000256" key="5">
    <source>
        <dbReference type="ARBA" id="ARBA00022820"/>
    </source>
</evidence>
<reference evidence="14 15" key="1">
    <citation type="submission" date="2024-05" db="EMBL/GenBank/DDBJ databases">
        <authorList>
            <person name="Wallberg A."/>
        </authorList>
    </citation>
    <scope>NUCLEOTIDE SEQUENCE [LARGE SCALE GENOMIC DNA]</scope>
</reference>
<dbReference type="AlphaFoldDB" id="A0AAV2S5J5"/>
<evidence type="ECO:0000256" key="3">
    <source>
        <dbReference type="ARBA" id="ARBA00022729"/>
    </source>
</evidence>
<evidence type="ECO:0000256" key="9">
    <source>
        <dbReference type="ARBA" id="ARBA00066707"/>
    </source>
</evidence>
<dbReference type="InterPro" id="IPR023415">
    <property type="entry name" value="LDLR_class-A_CS"/>
</dbReference>
<dbReference type="GO" id="GO:0004252">
    <property type="term" value="F:serine-type endopeptidase activity"/>
    <property type="evidence" value="ECO:0007669"/>
    <property type="project" value="InterPro"/>
</dbReference>
<dbReference type="SUPFAM" id="SSF57424">
    <property type="entry name" value="LDL receptor-like module"/>
    <property type="match status" value="4"/>
</dbReference>
<dbReference type="InterPro" id="IPR033116">
    <property type="entry name" value="TRYPSIN_SER"/>
</dbReference>
<dbReference type="InterPro" id="IPR036055">
    <property type="entry name" value="LDL_receptor-like_sf"/>
</dbReference>
<evidence type="ECO:0000256" key="1">
    <source>
        <dbReference type="ARBA" id="ARBA00022659"/>
    </source>
</evidence>
<comment type="catalytic activity">
    <reaction evidence="8">
        <text>Selective cleavage of 103-Arg-|-Ser-104 and 124-Ile-|-Ile-125 bonds in Limulus clotting factor B to form activated factor B. Cleavage of -Pro-Arg-|-Xaa- bonds in synthetic substrates.</text>
        <dbReference type="EC" id="3.4.21.84"/>
    </reaction>
</comment>
<comment type="caution">
    <text evidence="10">Lacks conserved residue(s) required for the propagation of feature annotation.</text>
</comment>
<dbReference type="CDD" id="cd00112">
    <property type="entry name" value="LDLa"/>
    <property type="match status" value="3"/>
</dbReference>
<dbReference type="Gene3D" id="4.10.400.10">
    <property type="entry name" value="Low-density Lipoprotein Receptor"/>
    <property type="match status" value="4"/>
</dbReference>
<evidence type="ECO:0000313" key="15">
    <source>
        <dbReference type="Proteomes" id="UP001497623"/>
    </source>
</evidence>
<evidence type="ECO:0000256" key="11">
    <source>
        <dbReference type="RuleBase" id="RU363034"/>
    </source>
</evidence>
<evidence type="ECO:0000256" key="4">
    <source>
        <dbReference type="ARBA" id="ARBA00022801"/>
    </source>
</evidence>
<organism evidence="14 15">
    <name type="scientific">Meganyctiphanes norvegica</name>
    <name type="common">Northern krill</name>
    <name type="synonym">Thysanopoda norvegica</name>
    <dbReference type="NCBI Taxonomy" id="48144"/>
    <lineage>
        <taxon>Eukaryota</taxon>
        <taxon>Metazoa</taxon>
        <taxon>Ecdysozoa</taxon>
        <taxon>Arthropoda</taxon>
        <taxon>Crustacea</taxon>
        <taxon>Multicrustacea</taxon>
        <taxon>Malacostraca</taxon>
        <taxon>Eumalacostraca</taxon>
        <taxon>Eucarida</taxon>
        <taxon>Euphausiacea</taxon>
        <taxon>Euphausiidae</taxon>
        <taxon>Meganyctiphanes</taxon>
    </lineage>
</organism>
<feature type="domain" description="Peptidase S1" evidence="13">
    <location>
        <begin position="335"/>
        <end position="577"/>
    </location>
</feature>
<feature type="non-terminal residue" evidence="14">
    <location>
        <position position="1"/>
    </location>
</feature>
<keyword evidence="15" id="KW-1185">Reference proteome</keyword>
<dbReference type="CDD" id="cd00190">
    <property type="entry name" value="Tryp_SPc"/>
    <property type="match status" value="1"/>
</dbReference>
<keyword evidence="2 11" id="KW-0645">Protease</keyword>
<dbReference type="PANTHER" id="PTHR24252:SF7">
    <property type="entry name" value="HYALIN"/>
    <property type="match status" value="1"/>
</dbReference>
<dbReference type="Proteomes" id="UP001497623">
    <property type="component" value="Unassembled WGS sequence"/>
</dbReference>
<evidence type="ECO:0000256" key="6">
    <source>
        <dbReference type="ARBA" id="ARBA00022825"/>
    </source>
</evidence>
<proteinExistence type="predicted"/>
<keyword evidence="3 12" id="KW-0732">Signal</keyword>
<dbReference type="PROSITE" id="PS00135">
    <property type="entry name" value="TRYPSIN_SER"/>
    <property type="match status" value="1"/>
</dbReference>
<feature type="disulfide bond" evidence="10">
    <location>
        <begin position="190"/>
        <end position="205"/>
    </location>
</feature>
<gene>
    <name evidence="14" type="ORF">MNOR_LOCUS31600</name>
</gene>
<evidence type="ECO:0000256" key="10">
    <source>
        <dbReference type="PROSITE-ProRule" id="PRU00124"/>
    </source>
</evidence>
<dbReference type="Gene3D" id="2.40.10.10">
    <property type="entry name" value="Trypsin-like serine proteases"/>
    <property type="match status" value="1"/>
</dbReference>
<evidence type="ECO:0000256" key="8">
    <source>
        <dbReference type="ARBA" id="ARBA00052079"/>
    </source>
</evidence>
<comment type="caution">
    <text evidence="14">The sequence shown here is derived from an EMBL/GenBank/DDBJ whole genome shotgun (WGS) entry which is preliminary data.</text>
</comment>
<feature type="disulfide bond" evidence="10">
    <location>
        <begin position="101"/>
        <end position="116"/>
    </location>
</feature>
<dbReference type="SUPFAM" id="SSF50494">
    <property type="entry name" value="Trypsin-like serine proteases"/>
    <property type="match status" value="1"/>
</dbReference>
<dbReference type="PROSITE" id="PS50068">
    <property type="entry name" value="LDLRA_2"/>
    <property type="match status" value="4"/>
</dbReference>
<dbReference type="PROSITE" id="PS00134">
    <property type="entry name" value="TRYPSIN_HIS"/>
    <property type="match status" value="1"/>
</dbReference>
<dbReference type="InterPro" id="IPR018114">
    <property type="entry name" value="TRYPSIN_HIS"/>
</dbReference>
<dbReference type="SMART" id="SM00020">
    <property type="entry name" value="Tryp_SPc"/>
    <property type="match status" value="1"/>
</dbReference>
<evidence type="ECO:0000256" key="12">
    <source>
        <dbReference type="SAM" id="SignalP"/>
    </source>
</evidence>
<dbReference type="PRINTS" id="PR00261">
    <property type="entry name" value="LDLRECEPTOR"/>
</dbReference>
<dbReference type="InterPro" id="IPR009003">
    <property type="entry name" value="Peptidase_S1_PA"/>
</dbReference>
<dbReference type="InterPro" id="IPR001254">
    <property type="entry name" value="Trypsin_dom"/>
</dbReference>
<evidence type="ECO:0000259" key="13">
    <source>
        <dbReference type="PROSITE" id="PS50240"/>
    </source>
</evidence>
<feature type="chain" id="PRO_5043618172" description="limulus clotting factor C" evidence="12">
    <location>
        <begin position="18"/>
        <end position="583"/>
    </location>
</feature>
<feature type="disulfide bond" evidence="10">
    <location>
        <begin position="55"/>
        <end position="70"/>
    </location>
</feature>
<keyword evidence="6 11" id="KW-0720">Serine protease</keyword>
<dbReference type="Pfam" id="PF00089">
    <property type="entry name" value="Trypsin"/>
    <property type="match status" value="1"/>
</dbReference>
<keyword evidence="1" id="KW-0768">Sushi</keyword>
<evidence type="ECO:0000256" key="2">
    <source>
        <dbReference type="ARBA" id="ARBA00022670"/>
    </source>
</evidence>
<keyword evidence="5" id="KW-0353">Hemolymph clotting</keyword>
<evidence type="ECO:0000313" key="14">
    <source>
        <dbReference type="EMBL" id="CAL4156037.1"/>
    </source>
</evidence>
<dbReference type="PROSITE" id="PS50240">
    <property type="entry name" value="TRYPSIN_DOM"/>
    <property type="match status" value="1"/>
</dbReference>
<dbReference type="PANTHER" id="PTHR24252">
    <property type="entry name" value="ACROSIN-RELATED"/>
    <property type="match status" value="1"/>
</dbReference>
<protein>
    <recommendedName>
        <fullName evidence="9">limulus clotting factor C</fullName>
        <ecNumber evidence="9">3.4.21.84</ecNumber>
    </recommendedName>
</protein>
<dbReference type="FunFam" id="2.40.10.10:FF:000120">
    <property type="entry name" value="Putative serine protease"/>
    <property type="match status" value="1"/>
</dbReference>
<accession>A0AAV2S5J5</accession>
<feature type="disulfide bond" evidence="10">
    <location>
        <begin position="147"/>
        <end position="162"/>
    </location>
</feature>
<dbReference type="GO" id="GO:0042381">
    <property type="term" value="P:hemolymph coagulation"/>
    <property type="evidence" value="ECO:0007669"/>
    <property type="project" value="UniProtKB-KW"/>
</dbReference>
<dbReference type="GO" id="GO:0006508">
    <property type="term" value="P:proteolysis"/>
    <property type="evidence" value="ECO:0007669"/>
    <property type="project" value="UniProtKB-KW"/>
</dbReference>
<keyword evidence="7 10" id="KW-1015">Disulfide bond</keyword>
<feature type="signal peptide" evidence="12">
    <location>
        <begin position="1"/>
        <end position="17"/>
    </location>
</feature>
<keyword evidence="4 11" id="KW-0378">Hydrolase</keyword>
<dbReference type="EMBL" id="CAXKWB010041044">
    <property type="protein sequence ID" value="CAL4156037.1"/>
    <property type="molecule type" value="Genomic_DNA"/>
</dbReference>
<dbReference type="Pfam" id="PF00057">
    <property type="entry name" value="Ldl_recept_a"/>
    <property type="match status" value="4"/>
</dbReference>
<dbReference type="PROSITE" id="PS01209">
    <property type="entry name" value="LDLRA_1"/>
    <property type="match status" value="2"/>
</dbReference>
<dbReference type="InterPro" id="IPR002172">
    <property type="entry name" value="LDrepeatLR_classA_rpt"/>
</dbReference>
<dbReference type="EC" id="3.4.21.84" evidence="9"/>